<feature type="non-terminal residue" evidence="1">
    <location>
        <position position="61"/>
    </location>
</feature>
<comment type="caution">
    <text evidence="1">The sequence shown here is derived from an EMBL/GenBank/DDBJ whole genome shotgun (WGS) entry which is preliminary data.</text>
</comment>
<accession>F1TFI0</accession>
<organism evidence="1 2">
    <name type="scientific">Ruminiclostridium papyrosolvens DSM 2782</name>
    <dbReference type="NCBI Taxonomy" id="588581"/>
    <lineage>
        <taxon>Bacteria</taxon>
        <taxon>Bacillati</taxon>
        <taxon>Bacillota</taxon>
        <taxon>Clostridia</taxon>
        <taxon>Eubacteriales</taxon>
        <taxon>Oscillospiraceae</taxon>
        <taxon>Ruminiclostridium</taxon>
    </lineage>
</organism>
<dbReference type="Pfam" id="PF05717">
    <property type="entry name" value="TnpB_IS66"/>
    <property type="match status" value="1"/>
</dbReference>
<dbReference type="RefSeq" id="WP_004620672.1">
    <property type="nucleotide sequence ID" value="NZ_ACXX02000011.1"/>
</dbReference>
<dbReference type="AlphaFoldDB" id="F1TFI0"/>
<gene>
    <name evidence="1" type="ORF">Cpap_1249</name>
</gene>
<reference evidence="1" key="1">
    <citation type="submission" date="2009-07" db="EMBL/GenBank/DDBJ databases">
        <authorList>
            <consortium name="US DOE Joint Genome Institute (JGI-PGF)"/>
            <person name="Lucas S."/>
            <person name="Copeland A."/>
            <person name="Lapidus A."/>
            <person name="Glavina del Rio T."/>
            <person name="Tice H."/>
            <person name="Bruce D."/>
            <person name="Goodwin L."/>
            <person name="Pitluck S."/>
            <person name="Larimer F."/>
            <person name="Land M.L."/>
            <person name="Mouttaki H."/>
            <person name="He Z."/>
            <person name="Zhou J."/>
            <person name="Hemme C.L."/>
        </authorList>
    </citation>
    <scope>NUCLEOTIDE SEQUENCE</scope>
    <source>
        <strain evidence="1">DSM 2782</strain>
    </source>
</reference>
<reference evidence="1" key="2">
    <citation type="submission" date="2011-01" db="EMBL/GenBank/DDBJ databases">
        <title>The Non-contiguous Finished genome of Clostridium papyrosolvens.</title>
        <authorList>
            <person name="Lucas S."/>
            <person name="Copeland A."/>
            <person name="Lapidus A."/>
            <person name="Cheng J.-F."/>
            <person name="Goodwin L."/>
            <person name="Pitluck S."/>
            <person name="Misra M."/>
            <person name="Chertkov O."/>
            <person name="Detter J.C."/>
            <person name="Han C."/>
            <person name="Tapia R."/>
            <person name="Land M."/>
            <person name="Hauser L."/>
            <person name="Kyrpides N."/>
            <person name="Ivanova N."/>
            <person name="Pagani I."/>
            <person name="Mouttaki H."/>
            <person name="He Z."/>
            <person name="Zhou J."/>
            <person name="Hemme C.L."/>
            <person name="Woyke T."/>
        </authorList>
    </citation>
    <scope>NUCLEOTIDE SEQUENCE [LARGE SCALE GENOMIC DNA]</scope>
    <source>
        <strain evidence="1">DSM 2782</strain>
    </source>
</reference>
<dbReference type="EMBL" id="ACXX02000011">
    <property type="protein sequence ID" value="EGD46712.1"/>
    <property type="molecule type" value="Genomic_DNA"/>
</dbReference>
<name>F1TFI0_9FIRM</name>
<keyword evidence="2" id="KW-1185">Reference proteome</keyword>
<sequence>MFNDATGFDQIYIACGYTDLRCGIDGLAAIVQNEFKLNPFQNTLFLFCGRKTNRIKAILWE</sequence>
<evidence type="ECO:0000313" key="1">
    <source>
        <dbReference type="EMBL" id="EGD46712.1"/>
    </source>
</evidence>
<dbReference type="PANTHER" id="PTHR36455">
    <property type="match status" value="1"/>
</dbReference>
<evidence type="ECO:0000313" key="2">
    <source>
        <dbReference type="Proteomes" id="UP000003860"/>
    </source>
</evidence>
<dbReference type="OrthoDB" id="4956084at2"/>
<dbReference type="eggNOG" id="COG3436">
    <property type="taxonomic scope" value="Bacteria"/>
</dbReference>
<proteinExistence type="predicted"/>
<dbReference type="NCBIfam" id="NF033819">
    <property type="entry name" value="IS66_TnpB"/>
    <property type="match status" value="1"/>
</dbReference>
<dbReference type="InterPro" id="IPR008878">
    <property type="entry name" value="Transposase_IS66_Orf2"/>
</dbReference>
<protein>
    <submittedName>
        <fullName evidence="1">IS66 Orf2 family protein</fullName>
    </submittedName>
</protein>
<dbReference type="Proteomes" id="UP000003860">
    <property type="component" value="Unassembled WGS sequence"/>
</dbReference>
<dbReference type="STRING" id="588581.Cpap_1249"/>
<dbReference type="PANTHER" id="PTHR36455:SF1">
    <property type="entry name" value="BLR8292 PROTEIN"/>
    <property type="match status" value="1"/>
</dbReference>